<feature type="transmembrane region" description="Helical" evidence="7">
    <location>
        <begin position="59"/>
        <end position="80"/>
    </location>
</feature>
<dbReference type="EMBL" id="JBHTKX010000007">
    <property type="protein sequence ID" value="MFD1131233.1"/>
    <property type="molecule type" value="Genomic_DNA"/>
</dbReference>
<dbReference type="RefSeq" id="WP_170862454.1">
    <property type="nucleotide sequence ID" value="NZ_JBHTKX010000007.1"/>
</dbReference>
<gene>
    <name evidence="9" type="ORF">ACFQ3J_24215</name>
</gene>
<evidence type="ECO:0000256" key="6">
    <source>
        <dbReference type="ARBA" id="ARBA00023136"/>
    </source>
</evidence>
<dbReference type="InterPro" id="IPR007353">
    <property type="entry name" value="DUF421"/>
</dbReference>
<evidence type="ECO:0000256" key="5">
    <source>
        <dbReference type="ARBA" id="ARBA00022989"/>
    </source>
</evidence>
<evidence type="ECO:0000256" key="4">
    <source>
        <dbReference type="ARBA" id="ARBA00022692"/>
    </source>
</evidence>
<accession>A0ABW3Q0K9</accession>
<evidence type="ECO:0000256" key="2">
    <source>
        <dbReference type="ARBA" id="ARBA00006448"/>
    </source>
</evidence>
<evidence type="ECO:0000259" key="8">
    <source>
        <dbReference type="Pfam" id="PF04239"/>
    </source>
</evidence>
<dbReference type="Gene3D" id="3.30.240.20">
    <property type="entry name" value="bsu07140 like domains"/>
    <property type="match status" value="2"/>
</dbReference>
<keyword evidence="5 7" id="KW-1133">Transmembrane helix</keyword>
<feature type="transmembrane region" description="Helical" evidence="7">
    <location>
        <begin position="6"/>
        <end position="27"/>
    </location>
</feature>
<reference evidence="10" key="1">
    <citation type="journal article" date="2019" name="Int. J. Syst. Evol. Microbiol.">
        <title>The Global Catalogue of Microorganisms (GCM) 10K type strain sequencing project: providing services to taxonomists for standard genome sequencing and annotation.</title>
        <authorList>
            <consortium name="The Broad Institute Genomics Platform"/>
            <consortium name="The Broad Institute Genome Sequencing Center for Infectious Disease"/>
            <person name="Wu L."/>
            <person name="Ma J."/>
        </authorList>
    </citation>
    <scope>NUCLEOTIDE SEQUENCE [LARGE SCALE GENOMIC DNA]</scope>
    <source>
        <strain evidence="10">CCUG 53519</strain>
    </source>
</reference>
<keyword evidence="6 7" id="KW-0472">Membrane</keyword>
<feature type="transmembrane region" description="Helical" evidence="7">
    <location>
        <begin position="34"/>
        <end position="53"/>
    </location>
</feature>
<keyword evidence="3" id="KW-1003">Cell membrane</keyword>
<name>A0ABW3Q0K9_9BACL</name>
<dbReference type="PANTHER" id="PTHR34582">
    <property type="entry name" value="UPF0702 TRANSMEMBRANE PROTEIN YCAP"/>
    <property type="match status" value="1"/>
</dbReference>
<comment type="caution">
    <text evidence="9">The sequence shown here is derived from an EMBL/GenBank/DDBJ whole genome shotgun (WGS) entry which is preliminary data.</text>
</comment>
<dbReference type="InterPro" id="IPR023090">
    <property type="entry name" value="UPF0702_alpha/beta_dom_sf"/>
</dbReference>
<evidence type="ECO:0000313" key="9">
    <source>
        <dbReference type="EMBL" id="MFD1131233.1"/>
    </source>
</evidence>
<proteinExistence type="inferred from homology"/>
<feature type="domain" description="YetF C-terminal" evidence="8">
    <location>
        <begin position="83"/>
        <end position="234"/>
    </location>
</feature>
<organism evidence="9 10">
    <name type="scientific">Paenibacillus provencensis</name>
    <dbReference type="NCBI Taxonomy" id="441151"/>
    <lineage>
        <taxon>Bacteria</taxon>
        <taxon>Bacillati</taxon>
        <taxon>Bacillota</taxon>
        <taxon>Bacilli</taxon>
        <taxon>Bacillales</taxon>
        <taxon>Paenibacillaceae</taxon>
        <taxon>Paenibacillus</taxon>
    </lineage>
</organism>
<evidence type="ECO:0000256" key="3">
    <source>
        <dbReference type="ARBA" id="ARBA00022475"/>
    </source>
</evidence>
<dbReference type="PANTHER" id="PTHR34582:SF6">
    <property type="entry name" value="UPF0702 TRANSMEMBRANE PROTEIN YCAP"/>
    <property type="match status" value="1"/>
</dbReference>
<sequence>MIDHVMLHILRTVLMYCIAAFAIRLMGKREIGKLSVFDLVISIMLAEIAVFAIEDVERPLYEGIVPIITLIILQVCLALLGLKSRWFRLAADGKPVILVSDGKLQRDEMKRQRYNLDDLMLQLREQNVDNVDDLQFAILETTGKLSIIPKEKRPDEKPKHPQESLYSHMSEAAEEQKSINLTNIRYEALPLPLIMDGKVQDANLDMIQKNRFWLKNQIQEHGIKDFKDVFLCSIDHKGQIYVNAKKDSSKK</sequence>
<keyword evidence="4 7" id="KW-0812">Transmembrane</keyword>
<dbReference type="Pfam" id="PF04239">
    <property type="entry name" value="DUF421"/>
    <property type="match status" value="1"/>
</dbReference>
<evidence type="ECO:0000313" key="10">
    <source>
        <dbReference type="Proteomes" id="UP001597169"/>
    </source>
</evidence>
<evidence type="ECO:0000256" key="1">
    <source>
        <dbReference type="ARBA" id="ARBA00004651"/>
    </source>
</evidence>
<dbReference type="Proteomes" id="UP001597169">
    <property type="component" value="Unassembled WGS sequence"/>
</dbReference>
<keyword evidence="10" id="KW-1185">Reference proteome</keyword>
<evidence type="ECO:0000256" key="7">
    <source>
        <dbReference type="SAM" id="Phobius"/>
    </source>
</evidence>
<protein>
    <submittedName>
        <fullName evidence="9">DUF421 domain-containing protein</fullName>
    </submittedName>
</protein>
<comment type="subcellular location">
    <subcellularLocation>
        <location evidence="1">Cell membrane</location>
        <topology evidence="1">Multi-pass membrane protein</topology>
    </subcellularLocation>
</comment>
<comment type="similarity">
    <text evidence="2">Belongs to the UPF0702 family.</text>
</comment>